<dbReference type="AlphaFoldDB" id="A0A1M5JYZ1"/>
<keyword evidence="10 13" id="KW-1133">Transmembrane helix</keyword>
<evidence type="ECO:0000256" key="13">
    <source>
        <dbReference type="SAM" id="Phobius"/>
    </source>
</evidence>
<feature type="transmembrane region" description="Helical" evidence="13">
    <location>
        <begin position="175"/>
        <end position="196"/>
    </location>
</feature>
<dbReference type="GO" id="GO:0022904">
    <property type="term" value="P:respiratory electron transport chain"/>
    <property type="evidence" value="ECO:0007669"/>
    <property type="project" value="InterPro"/>
</dbReference>
<evidence type="ECO:0000259" key="14">
    <source>
        <dbReference type="Pfam" id="PF01292"/>
    </source>
</evidence>
<evidence type="ECO:0000256" key="2">
    <source>
        <dbReference type="ARBA" id="ARBA00004651"/>
    </source>
</evidence>
<dbReference type="InterPro" id="IPR006471">
    <property type="entry name" value="Formate_DH_gsu"/>
</dbReference>
<dbReference type="GO" id="GO:0009061">
    <property type="term" value="P:anaerobic respiration"/>
    <property type="evidence" value="ECO:0007669"/>
    <property type="project" value="TreeGrafter"/>
</dbReference>
<name>A0A1M5JYZ1_9BRAD</name>
<feature type="transmembrane region" description="Helical" evidence="13">
    <location>
        <begin position="232"/>
        <end position="256"/>
    </location>
</feature>
<dbReference type="InterPro" id="IPR016174">
    <property type="entry name" value="Di-haem_cyt_TM"/>
</dbReference>
<keyword evidence="12 13" id="KW-0472">Membrane</keyword>
<feature type="transmembrane region" description="Helical" evidence="13">
    <location>
        <begin position="268"/>
        <end position="287"/>
    </location>
</feature>
<evidence type="ECO:0000256" key="11">
    <source>
        <dbReference type="ARBA" id="ARBA00023004"/>
    </source>
</evidence>
<evidence type="ECO:0000256" key="8">
    <source>
        <dbReference type="ARBA" id="ARBA00022723"/>
    </source>
</evidence>
<reference evidence="15 16" key="1">
    <citation type="submission" date="2016-11" db="EMBL/GenBank/DDBJ databases">
        <authorList>
            <person name="Jaros S."/>
            <person name="Januszkiewicz K."/>
            <person name="Wedrychowicz H."/>
        </authorList>
    </citation>
    <scope>NUCLEOTIDE SEQUENCE [LARGE SCALE GENOMIC DNA]</scope>
    <source>
        <strain evidence="15 16">GAS242</strain>
    </source>
</reference>
<evidence type="ECO:0000256" key="1">
    <source>
        <dbReference type="ARBA" id="ARBA00001971"/>
    </source>
</evidence>
<comment type="similarity">
    <text evidence="3">Belongs to the formate dehydrogenase gamma subunit family.</text>
</comment>
<evidence type="ECO:0000256" key="9">
    <source>
        <dbReference type="ARBA" id="ARBA00022982"/>
    </source>
</evidence>
<dbReference type="InterPro" id="IPR051817">
    <property type="entry name" value="FDH_cytochrome_b556_subunit"/>
</dbReference>
<dbReference type="RefSeq" id="WP_079573273.1">
    <property type="nucleotide sequence ID" value="NZ_LT670818.1"/>
</dbReference>
<dbReference type="SUPFAM" id="SSF81342">
    <property type="entry name" value="Transmembrane di-heme cytochromes"/>
    <property type="match status" value="1"/>
</dbReference>
<dbReference type="EMBL" id="LT670818">
    <property type="protein sequence ID" value="SHG45771.1"/>
    <property type="molecule type" value="Genomic_DNA"/>
</dbReference>
<evidence type="ECO:0000256" key="3">
    <source>
        <dbReference type="ARBA" id="ARBA00010747"/>
    </source>
</evidence>
<evidence type="ECO:0000313" key="16">
    <source>
        <dbReference type="Proteomes" id="UP000190675"/>
    </source>
</evidence>
<feature type="transmembrane region" description="Helical" evidence="13">
    <location>
        <begin position="85"/>
        <end position="108"/>
    </location>
</feature>
<proteinExistence type="inferred from homology"/>
<protein>
    <submittedName>
        <fullName evidence="15">Formate dehydrogenase gamma subunit</fullName>
    </submittedName>
</protein>
<dbReference type="GO" id="GO:0046872">
    <property type="term" value="F:metal ion binding"/>
    <property type="evidence" value="ECO:0007669"/>
    <property type="project" value="UniProtKB-KW"/>
</dbReference>
<dbReference type="OrthoDB" id="9790598at2"/>
<dbReference type="Proteomes" id="UP000190675">
    <property type="component" value="Chromosome I"/>
</dbReference>
<evidence type="ECO:0000256" key="10">
    <source>
        <dbReference type="ARBA" id="ARBA00022989"/>
    </source>
</evidence>
<dbReference type="NCBIfam" id="TIGR01583">
    <property type="entry name" value="formate-DH-gamm"/>
    <property type="match status" value="1"/>
</dbReference>
<evidence type="ECO:0000256" key="12">
    <source>
        <dbReference type="ARBA" id="ARBA00023136"/>
    </source>
</evidence>
<keyword evidence="8" id="KW-0479">Metal-binding</keyword>
<keyword evidence="9" id="KW-0249">Electron transport</keyword>
<dbReference type="GO" id="GO:0036397">
    <property type="term" value="F:formate dehydrogenase (quinone) activity"/>
    <property type="evidence" value="ECO:0007669"/>
    <property type="project" value="TreeGrafter"/>
</dbReference>
<accession>A0A1M5JYZ1</accession>
<dbReference type="GO" id="GO:0015944">
    <property type="term" value="P:formate oxidation"/>
    <property type="evidence" value="ECO:0007669"/>
    <property type="project" value="TreeGrafter"/>
</dbReference>
<dbReference type="GO" id="GO:0005886">
    <property type="term" value="C:plasma membrane"/>
    <property type="evidence" value="ECO:0007669"/>
    <property type="project" value="UniProtKB-SubCell"/>
</dbReference>
<evidence type="ECO:0000256" key="7">
    <source>
        <dbReference type="ARBA" id="ARBA00022692"/>
    </source>
</evidence>
<dbReference type="PANTHER" id="PTHR30074">
    <property type="entry name" value="FORMATE DEHYDROGENASE, NITRATE-INDUCIBLE, CYTOCHROME B556 FDN SUBUNIT"/>
    <property type="match status" value="1"/>
</dbReference>
<evidence type="ECO:0000313" key="15">
    <source>
        <dbReference type="EMBL" id="SHG45771.1"/>
    </source>
</evidence>
<sequence length="336" mass="36696">MAFFARIRLALLVIMLLLGIAAFGPAIAQKLNSDGAPNPTASVTSERELFKQAPRIEGRITIPDSKASVLIQPAGRTWEYFREVVLQWGGAIVILGTIGILALAYLIVGRIRIAAGRSGQKIRRFKAFERFVHWLTATSFVILGLTGLNITFGKRLLLPIVGADAFSDISQASKYVHNFTSFAFVAGLVLIIVIFFKDNLFEMIDLVWIRQGGGFIRNKHAPAGRFNLGEKLVYWLATAAGLAVSVSGVLLLFPFYGTDIAQMQLAQVVHAVVAVLFVALILAHIYIGTLGMEGAFEAMGTGEVDLNWAKEHHDIWLAQQLEKEHSAGRPLATPAE</sequence>
<gene>
    <name evidence="15" type="ORF">SAMN05444169_2566</name>
</gene>
<dbReference type="InterPro" id="IPR011577">
    <property type="entry name" value="Cyt_b561_bac/Ni-Hgenase"/>
</dbReference>
<keyword evidence="7 13" id="KW-0812">Transmembrane</keyword>
<comment type="subcellular location">
    <subcellularLocation>
        <location evidence="2">Cell membrane</location>
        <topology evidence="2">Multi-pass membrane protein</topology>
    </subcellularLocation>
</comment>
<dbReference type="PANTHER" id="PTHR30074:SF6">
    <property type="entry name" value="FORMATE DEHYDROGENASE GAMMA SUBUNIT"/>
    <property type="match status" value="1"/>
</dbReference>
<evidence type="ECO:0000256" key="5">
    <source>
        <dbReference type="ARBA" id="ARBA00022475"/>
    </source>
</evidence>
<evidence type="ECO:0000256" key="4">
    <source>
        <dbReference type="ARBA" id="ARBA00022448"/>
    </source>
</evidence>
<keyword evidence="6" id="KW-0349">Heme</keyword>
<keyword evidence="4" id="KW-0813">Transport</keyword>
<dbReference type="GO" id="GO:0009055">
    <property type="term" value="F:electron transfer activity"/>
    <property type="evidence" value="ECO:0007669"/>
    <property type="project" value="InterPro"/>
</dbReference>
<feature type="domain" description="Cytochrome b561 bacterial/Ni-hydrogenase" evidence="14">
    <location>
        <begin position="124"/>
        <end position="302"/>
    </location>
</feature>
<evidence type="ECO:0000256" key="6">
    <source>
        <dbReference type="ARBA" id="ARBA00022617"/>
    </source>
</evidence>
<dbReference type="FunFam" id="1.20.950.20:FF:000002">
    <property type="entry name" value="Formate dehydrogenase cytochrome b556 subunit"/>
    <property type="match status" value="1"/>
</dbReference>
<comment type="cofactor">
    <cofactor evidence="1">
        <name>heme</name>
        <dbReference type="ChEBI" id="CHEBI:30413"/>
    </cofactor>
</comment>
<keyword evidence="5" id="KW-1003">Cell membrane</keyword>
<keyword evidence="11" id="KW-0408">Iron</keyword>
<dbReference type="GO" id="GO:0009326">
    <property type="term" value="C:formate dehydrogenase complex"/>
    <property type="evidence" value="ECO:0007669"/>
    <property type="project" value="InterPro"/>
</dbReference>
<dbReference type="GO" id="GO:0008863">
    <property type="term" value="F:formate dehydrogenase (NAD+) activity"/>
    <property type="evidence" value="ECO:0007669"/>
    <property type="project" value="InterPro"/>
</dbReference>
<feature type="transmembrane region" description="Helical" evidence="13">
    <location>
        <begin position="131"/>
        <end position="152"/>
    </location>
</feature>
<organism evidence="15 16">
    <name type="scientific">Bradyrhizobium erythrophlei</name>
    <dbReference type="NCBI Taxonomy" id="1437360"/>
    <lineage>
        <taxon>Bacteria</taxon>
        <taxon>Pseudomonadati</taxon>
        <taxon>Pseudomonadota</taxon>
        <taxon>Alphaproteobacteria</taxon>
        <taxon>Hyphomicrobiales</taxon>
        <taxon>Nitrobacteraceae</taxon>
        <taxon>Bradyrhizobium</taxon>
    </lineage>
</organism>
<dbReference type="Pfam" id="PF01292">
    <property type="entry name" value="Ni_hydr_CYTB"/>
    <property type="match status" value="1"/>
</dbReference>
<dbReference type="Gene3D" id="1.20.950.20">
    <property type="entry name" value="Transmembrane di-heme cytochromes, Chain C"/>
    <property type="match status" value="1"/>
</dbReference>